<gene>
    <name evidence="4" type="ORF">LMTR13_11225</name>
</gene>
<dbReference type="PROSITE" id="PS51898">
    <property type="entry name" value="TYR_RECOMBINASE"/>
    <property type="match status" value="1"/>
</dbReference>
<protein>
    <recommendedName>
        <fullName evidence="3">Tyr recombinase domain-containing protein</fullName>
    </recommendedName>
</protein>
<evidence type="ECO:0000313" key="4">
    <source>
        <dbReference type="EMBL" id="ANW00650.1"/>
    </source>
</evidence>
<dbReference type="CDD" id="cd00796">
    <property type="entry name" value="INT_Rci_Hp1_C"/>
    <property type="match status" value="1"/>
</dbReference>
<dbReference type="GO" id="GO:0003677">
    <property type="term" value="F:DNA binding"/>
    <property type="evidence" value="ECO:0007669"/>
    <property type="project" value="InterPro"/>
</dbReference>
<dbReference type="Proteomes" id="UP000092839">
    <property type="component" value="Chromosome"/>
</dbReference>
<evidence type="ECO:0000313" key="5">
    <source>
        <dbReference type="Proteomes" id="UP000092839"/>
    </source>
</evidence>
<evidence type="ECO:0000259" key="3">
    <source>
        <dbReference type="PROSITE" id="PS51898"/>
    </source>
</evidence>
<reference evidence="4 5" key="1">
    <citation type="submission" date="2016-07" db="EMBL/GenBank/DDBJ databases">
        <title>Complete genome sequence of Bradyrhizobium icense LMTR 13T, a potential inoculant strain isolated from lima bean (Phaseolus lunatus) in Peru.</title>
        <authorList>
            <person name="Ormeno-Orrillo E."/>
            <person name="Duran D."/>
            <person name="Rogel M.A."/>
            <person name="Rey L."/>
            <person name="Imperial J."/>
            <person name="Ruiz-Argueso T."/>
            <person name="Martinez-Romero E."/>
        </authorList>
    </citation>
    <scope>NUCLEOTIDE SEQUENCE [LARGE SCALE GENOMIC DNA]</scope>
    <source>
        <strain evidence="4 5">LMTR 13</strain>
    </source>
</reference>
<dbReference type="SUPFAM" id="SSF56349">
    <property type="entry name" value="DNA breaking-rejoining enzymes"/>
    <property type="match status" value="1"/>
</dbReference>
<dbReference type="Pfam" id="PF00589">
    <property type="entry name" value="Phage_integrase"/>
    <property type="match status" value="1"/>
</dbReference>
<name>A0A1B1UCZ7_9BRAD</name>
<dbReference type="AlphaFoldDB" id="A0A1B1UCZ7"/>
<dbReference type="Gene3D" id="1.10.443.10">
    <property type="entry name" value="Intergrase catalytic core"/>
    <property type="match status" value="2"/>
</dbReference>
<dbReference type="STRING" id="1274631.LMTR13_11225"/>
<evidence type="ECO:0000256" key="1">
    <source>
        <dbReference type="ARBA" id="ARBA00022908"/>
    </source>
</evidence>
<dbReference type="InterPro" id="IPR002104">
    <property type="entry name" value="Integrase_catalytic"/>
</dbReference>
<dbReference type="InterPro" id="IPR013762">
    <property type="entry name" value="Integrase-like_cat_sf"/>
</dbReference>
<dbReference type="PANTHER" id="PTHR30349">
    <property type="entry name" value="PHAGE INTEGRASE-RELATED"/>
    <property type="match status" value="1"/>
</dbReference>
<dbReference type="InterPro" id="IPR011010">
    <property type="entry name" value="DNA_brk_join_enz"/>
</dbReference>
<dbReference type="GO" id="GO:0015074">
    <property type="term" value="P:DNA integration"/>
    <property type="evidence" value="ECO:0007669"/>
    <property type="project" value="UniProtKB-KW"/>
</dbReference>
<feature type="domain" description="Tyr recombinase" evidence="3">
    <location>
        <begin position="152"/>
        <end position="314"/>
    </location>
</feature>
<dbReference type="GO" id="GO:0006310">
    <property type="term" value="P:DNA recombination"/>
    <property type="evidence" value="ECO:0007669"/>
    <property type="project" value="UniProtKB-KW"/>
</dbReference>
<dbReference type="RefSeq" id="WP_065727926.1">
    <property type="nucleotide sequence ID" value="NZ_CP016428.1"/>
</dbReference>
<keyword evidence="1" id="KW-0229">DNA integration</keyword>
<dbReference type="InterPro" id="IPR050090">
    <property type="entry name" value="Tyrosine_recombinase_XerCD"/>
</dbReference>
<keyword evidence="2" id="KW-0233">DNA recombination</keyword>
<dbReference type="KEGG" id="bic:LMTR13_11225"/>
<keyword evidence="5" id="KW-1185">Reference proteome</keyword>
<sequence length="334" mass="37937">MPLKLFKRYQKDGSYVWHYRGAVADDYLRGSTRTANKKDAARVAAAIEHERLNRHLDGPQDSLTFPEAVAHYLKAGKSDKYLDKIEDHWKDTKVKDMTAGAIRQSAVDLYPDAGGATRNRQVITPTQAIINHCAELELCPPIRIRRFKFDAKIKKPVSLEWVTALAANGRPVIKALVLTMFSTACRFSEAHRLEWADIDFQGRTIKIQDTKTGNERFAHMTQPLLVALANLPRDKKPFYWSESQLRRFWDEDVKAAGFERLTFHSCRHGFATKMLRDKVDPKTAASLGGWADIGLFMKTYAHAMEDATLTEGLFGTQTARGEGQVKEKQQVREK</sequence>
<evidence type="ECO:0000256" key="2">
    <source>
        <dbReference type="ARBA" id="ARBA00023172"/>
    </source>
</evidence>
<organism evidence="4 5">
    <name type="scientific">Bradyrhizobium icense</name>
    <dbReference type="NCBI Taxonomy" id="1274631"/>
    <lineage>
        <taxon>Bacteria</taxon>
        <taxon>Pseudomonadati</taxon>
        <taxon>Pseudomonadota</taxon>
        <taxon>Alphaproteobacteria</taxon>
        <taxon>Hyphomicrobiales</taxon>
        <taxon>Nitrobacteraceae</taxon>
        <taxon>Bradyrhizobium</taxon>
    </lineage>
</organism>
<accession>A0A1B1UCZ7</accession>
<dbReference type="EMBL" id="CP016428">
    <property type="protein sequence ID" value="ANW00650.1"/>
    <property type="molecule type" value="Genomic_DNA"/>
</dbReference>
<dbReference type="PANTHER" id="PTHR30349:SF64">
    <property type="entry name" value="PROPHAGE INTEGRASE INTD-RELATED"/>
    <property type="match status" value="1"/>
</dbReference>
<proteinExistence type="predicted"/>